<keyword evidence="2" id="KW-0732">Signal</keyword>
<accession>A0A3E2NCK6</accession>
<dbReference type="Gene3D" id="3.40.190.10">
    <property type="entry name" value="Periplasmic binding protein-like II"/>
    <property type="match status" value="1"/>
</dbReference>
<dbReference type="AlphaFoldDB" id="A0A3E2NCK6"/>
<protein>
    <submittedName>
        <fullName evidence="6">Extracellular solute-binding protein</fullName>
    </submittedName>
</protein>
<evidence type="ECO:0000256" key="1">
    <source>
        <dbReference type="ARBA" id="ARBA00022475"/>
    </source>
</evidence>
<comment type="caution">
    <text evidence="6">The sequence shown here is derived from an EMBL/GenBank/DDBJ whole genome shotgun (WGS) entry which is preliminary data.</text>
</comment>
<dbReference type="Proteomes" id="UP000260680">
    <property type="component" value="Unassembled WGS sequence"/>
</dbReference>
<dbReference type="Pfam" id="PF01547">
    <property type="entry name" value="SBP_bac_1"/>
    <property type="match status" value="1"/>
</dbReference>
<gene>
    <name evidence="6" type="ORF">DS742_11480</name>
</gene>
<evidence type="ECO:0000256" key="3">
    <source>
        <dbReference type="ARBA" id="ARBA00023136"/>
    </source>
</evidence>
<dbReference type="SUPFAM" id="SSF53850">
    <property type="entry name" value="Periplasmic binding protein-like II"/>
    <property type="match status" value="1"/>
</dbReference>
<evidence type="ECO:0000256" key="5">
    <source>
        <dbReference type="ARBA" id="ARBA00023288"/>
    </source>
</evidence>
<evidence type="ECO:0000313" key="7">
    <source>
        <dbReference type="Proteomes" id="UP000260680"/>
    </source>
</evidence>
<reference evidence="6 7" key="1">
    <citation type="submission" date="2018-07" db="EMBL/GenBank/DDBJ databases">
        <title>New species, Clostridium PI-S10-A1B.</title>
        <authorList>
            <person name="Krishna G."/>
            <person name="Summeta K."/>
            <person name="Shikha S."/>
            <person name="Prabhu P.B."/>
            <person name="Suresh K."/>
        </authorList>
    </citation>
    <scope>NUCLEOTIDE SEQUENCE [LARGE SCALE GENOMIC DNA]</scope>
    <source>
        <strain evidence="6 7">PI-S10-A1B</strain>
    </source>
</reference>
<dbReference type="PANTHER" id="PTHR43649:SF33">
    <property type="entry name" value="POLYGALACTURONAN_RHAMNOGALACTURONAN-BINDING PROTEIN YTCQ"/>
    <property type="match status" value="1"/>
</dbReference>
<dbReference type="InterPro" id="IPR050490">
    <property type="entry name" value="Bact_solute-bd_prot1"/>
</dbReference>
<evidence type="ECO:0000256" key="2">
    <source>
        <dbReference type="ARBA" id="ARBA00022729"/>
    </source>
</evidence>
<organism evidence="6 7">
    <name type="scientific">Lacrimispora amygdalina</name>
    <dbReference type="NCBI Taxonomy" id="253257"/>
    <lineage>
        <taxon>Bacteria</taxon>
        <taxon>Bacillati</taxon>
        <taxon>Bacillota</taxon>
        <taxon>Clostridia</taxon>
        <taxon>Lachnospirales</taxon>
        <taxon>Lachnospiraceae</taxon>
        <taxon>Lacrimispora</taxon>
    </lineage>
</organism>
<keyword evidence="1" id="KW-1003">Cell membrane</keyword>
<keyword evidence="3" id="KW-0472">Membrane</keyword>
<dbReference type="EMBL" id="QOHO01000031">
    <property type="protein sequence ID" value="RFZ78725.1"/>
    <property type="molecule type" value="Genomic_DNA"/>
</dbReference>
<dbReference type="PANTHER" id="PTHR43649">
    <property type="entry name" value="ARABINOSE-BINDING PROTEIN-RELATED"/>
    <property type="match status" value="1"/>
</dbReference>
<name>A0A3E2NCK6_9FIRM</name>
<evidence type="ECO:0000256" key="4">
    <source>
        <dbReference type="ARBA" id="ARBA00023139"/>
    </source>
</evidence>
<dbReference type="InterPro" id="IPR006059">
    <property type="entry name" value="SBP"/>
</dbReference>
<evidence type="ECO:0000313" key="6">
    <source>
        <dbReference type="EMBL" id="RFZ78725.1"/>
    </source>
</evidence>
<keyword evidence="5" id="KW-0449">Lipoprotein</keyword>
<proteinExistence type="predicted"/>
<sequence>MKKKKFISGGLICLLMLSAFCLVYHKSSRPVILEFGMFTGSNWDVASANSFKIMDRAIADFEKTHPNVKIHYYSGIAKEDYSEWCARKLLEGKTPDVFMVLDSDFDKFTSLGVMKNLDDLMSSDSSFHKEDFFATALDTGRNGEHQYALPYEVVPTLMFVNKSLLAKEGITMPKEDWTWEDMAEICQKVTKDTDQDGLLDQFGTYNYSWRDALYTCGGKLFGNNQAQISFTDSRVLNAVKYIKRLNDINQGQSVTQEDFNAGKVAFMPLTFAEYRTYKTYPYRIKKYTKFQWDCITFPADKEGGNISKVDALLIGIGSRTRHETLAWEFLKQLTYTRKMQMDVYRYSQGVPALRAVASSQEGVDCLQEDMDEGEQVISSTLLCHVIENGIIEPKLLQYQQVMNLADGEVSKILQENKNVDSSMKIFQRTVSKYLQQQK</sequence>
<keyword evidence="4" id="KW-0564">Palmitate</keyword>
<dbReference type="OrthoDB" id="383937at2"/>